<dbReference type="EMBL" id="CP124535">
    <property type="protein sequence ID" value="WGV14941.1"/>
    <property type="molecule type" value="Genomic_DNA"/>
</dbReference>
<dbReference type="RefSeq" id="WP_281464072.1">
    <property type="nucleotide sequence ID" value="NZ_CP124535.1"/>
</dbReference>
<evidence type="ECO:0000313" key="2">
    <source>
        <dbReference type="EMBL" id="WGV14941.1"/>
    </source>
</evidence>
<feature type="domain" description="Flagellar protein FlgJ N-terminal" evidence="1">
    <location>
        <begin position="40"/>
        <end position="87"/>
    </location>
</feature>
<accession>A0ABY8Q2C2</accession>
<proteinExistence type="predicted"/>
<evidence type="ECO:0000313" key="3">
    <source>
        <dbReference type="Proteomes" id="UP001230978"/>
    </source>
</evidence>
<sequence>MDFKPISTPVSLAPPLKDQQAELRKAAEGFEELFLGLFLKSARAASLGDDLLGSSAVEKTRDLFDAEIARASSGRTGFGIADAVERQFSRFASPSAAANAYKAD</sequence>
<dbReference type="Proteomes" id="UP001230978">
    <property type="component" value="Chromosome"/>
</dbReference>
<protein>
    <submittedName>
        <fullName evidence="2">Rod-binding protein</fullName>
    </submittedName>
</protein>
<organism evidence="2 3">
    <name type="scientific">Fuscovulum ytuae</name>
    <dbReference type="NCBI Taxonomy" id="3042299"/>
    <lineage>
        <taxon>Bacteria</taxon>
        <taxon>Pseudomonadati</taxon>
        <taxon>Pseudomonadota</taxon>
        <taxon>Alphaproteobacteria</taxon>
        <taxon>Rhodobacterales</taxon>
        <taxon>Paracoccaceae</taxon>
        <taxon>Fuscovulum</taxon>
    </lineage>
</organism>
<gene>
    <name evidence="2" type="ORF">QF092_11655</name>
</gene>
<reference evidence="2 3" key="1">
    <citation type="submission" date="2023-04" db="EMBL/GenBank/DDBJ databases">
        <title>YMD61, complete Genome.</title>
        <authorList>
            <person name="Zhang J."/>
        </authorList>
    </citation>
    <scope>NUCLEOTIDE SEQUENCE [LARGE SCALE GENOMIC DNA]</scope>
    <source>
        <strain evidence="2 3">YMD61</strain>
    </source>
</reference>
<dbReference type="InterPro" id="IPR019301">
    <property type="entry name" value="Flagellar_prot_FlgJ_N"/>
</dbReference>
<evidence type="ECO:0000259" key="1">
    <source>
        <dbReference type="Pfam" id="PF10135"/>
    </source>
</evidence>
<keyword evidence="3" id="KW-1185">Reference proteome</keyword>
<dbReference type="Pfam" id="PF10135">
    <property type="entry name" value="Rod-binding"/>
    <property type="match status" value="1"/>
</dbReference>
<name>A0ABY8Q2C2_9RHOB</name>